<keyword evidence="1" id="KW-0472">Membrane</keyword>
<accession>A0A387B8F5</accession>
<feature type="transmembrane region" description="Helical" evidence="1">
    <location>
        <begin position="132"/>
        <end position="154"/>
    </location>
</feature>
<evidence type="ECO:0000256" key="1">
    <source>
        <dbReference type="SAM" id="Phobius"/>
    </source>
</evidence>
<reference evidence="3" key="1">
    <citation type="submission" date="2018-09" db="EMBL/GenBank/DDBJ databases">
        <title>Genome sequencing of strain 2DFWR-13.</title>
        <authorList>
            <person name="Heo J."/>
            <person name="Kim S.-J."/>
            <person name="Kwon S.-W."/>
        </authorList>
    </citation>
    <scope>NUCLEOTIDE SEQUENCE [LARGE SCALE GENOMIC DNA]</scope>
    <source>
        <strain evidence="3">2DFWR-13</strain>
    </source>
</reference>
<name>A0A387B8F5_9MICO</name>
<evidence type="ECO:0000313" key="3">
    <source>
        <dbReference type="Proteomes" id="UP000278886"/>
    </source>
</evidence>
<dbReference type="KEGG" id="lyd:D7I47_03870"/>
<proteinExistence type="predicted"/>
<dbReference type="AlphaFoldDB" id="A0A387B8F5"/>
<protein>
    <submittedName>
        <fullName evidence="2">Uncharacterized protein</fullName>
    </submittedName>
</protein>
<dbReference type="EMBL" id="CP032630">
    <property type="protein sequence ID" value="AYF97475.1"/>
    <property type="molecule type" value="Genomic_DNA"/>
</dbReference>
<dbReference type="OrthoDB" id="4207784at2"/>
<dbReference type="Proteomes" id="UP000278886">
    <property type="component" value="Chromosome"/>
</dbReference>
<keyword evidence="3" id="KW-1185">Reference proteome</keyword>
<evidence type="ECO:0000313" key="2">
    <source>
        <dbReference type="EMBL" id="AYF97475.1"/>
    </source>
</evidence>
<gene>
    <name evidence="2" type="ORF">D7I47_03870</name>
</gene>
<dbReference type="RefSeq" id="WP_120761826.1">
    <property type="nucleotide sequence ID" value="NZ_CP032630.1"/>
</dbReference>
<keyword evidence="1" id="KW-1133">Transmembrane helix</keyword>
<keyword evidence="1" id="KW-0812">Transmembrane</keyword>
<sequence>MTRTDDLMATMQRHMRGTAFVFARTAKGFDIDLDLANKQWWGVLKETRLSETSSFQILTDEIDSKFTIVEIPRFVEWAGDDAPHFVAHGGGAPKQRMRDEVDLRVSAEPVRRLVRREAEGLGFRESIDRKKLYTMLGVAAGGVVAVAIVVAIILNTIG</sequence>
<organism evidence="2 3">
    <name type="scientific">Protaetiibacter intestinalis</name>
    <dbReference type="NCBI Taxonomy" id="2419774"/>
    <lineage>
        <taxon>Bacteria</taxon>
        <taxon>Bacillati</taxon>
        <taxon>Actinomycetota</taxon>
        <taxon>Actinomycetes</taxon>
        <taxon>Micrococcales</taxon>
        <taxon>Microbacteriaceae</taxon>
        <taxon>Protaetiibacter</taxon>
    </lineage>
</organism>